<protein>
    <submittedName>
        <fullName evidence="2">Uncharacterized protein</fullName>
    </submittedName>
</protein>
<name>A0A838LE25_9SPHN</name>
<dbReference type="Proteomes" id="UP000570166">
    <property type="component" value="Unassembled WGS sequence"/>
</dbReference>
<feature type="compositionally biased region" description="Pro residues" evidence="1">
    <location>
        <begin position="16"/>
        <end position="32"/>
    </location>
</feature>
<keyword evidence="3" id="KW-1185">Reference proteome</keyword>
<comment type="caution">
    <text evidence="2">The sequence shown here is derived from an EMBL/GenBank/DDBJ whole genome shotgun (WGS) entry which is preliminary data.</text>
</comment>
<evidence type="ECO:0000256" key="1">
    <source>
        <dbReference type="SAM" id="MobiDB-lite"/>
    </source>
</evidence>
<reference evidence="2 3" key="1">
    <citation type="submission" date="2020-07" db="EMBL/GenBank/DDBJ databases">
        <authorList>
            <person name="Sun Q."/>
        </authorList>
    </citation>
    <scope>NUCLEOTIDE SEQUENCE [LARGE SCALE GENOMIC DNA]</scope>
    <source>
        <strain evidence="2 3">CGMCC 1.13654</strain>
    </source>
</reference>
<proteinExistence type="predicted"/>
<evidence type="ECO:0000313" key="2">
    <source>
        <dbReference type="EMBL" id="MBA2936386.1"/>
    </source>
</evidence>
<accession>A0A838LE25</accession>
<evidence type="ECO:0000313" key="3">
    <source>
        <dbReference type="Proteomes" id="UP000570166"/>
    </source>
</evidence>
<dbReference type="RefSeq" id="WP_160364239.1">
    <property type="nucleotide sequence ID" value="NZ_JACEIB010000027.1"/>
</dbReference>
<dbReference type="EMBL" id="JACEIB010000027">
    <property type="protein sequence ID" value="MBA2936386.1"/>
    <property type="molecule type" value="Genomic_DNA"/>
</dbReference>
<dbReference type="AlphaFoldDB" id="A0A838LE25"/>
<gene>
    <name evidence="2" type="ORF">HZF05_20075</name>
</gene>
<organism evidence="2 3">
    <name type="scientific">Sphingomonas chungangi</name>
    <dbReference type="NCBI Taxonomy" id="2683589"/>
    <lineage>
        <taxon>Bacteria</taxon>
        <taxon>Pseudomonadati</taxon>
        <taxon>Pseudomonadota</taxon>
        <taxon>Alphaproteobacteria</taxon>
        <taxon>Sphingomonadales</taxon>
        <taxon>Sphingomonadaceae</taxon>
        <taxon>Sphingomonas</taxon>
    </lineage>
</organism>
<sequence length="54" mass="5490">MATRPPEADPSLPIDVPVPEPVDPPVPSPTDPTAPGVDPGQPPLPGNHPTPDGR</sequence>
<feature type="region of interest" description="Disordered" evidence="1">
    <location>
        <begin position="1"/>
        <end position="54"/>
    </location>
</feature>